<dbReference type="RefSeq" id="XP_003170041.1">
    <property type="nucleotide sequence ID" value="XM_003169993.1"/>
</dbReference>
<feature type="transmembrane region" description="Helical" evidence="6">
    <location>
        <begin position="110"/>
        <end position="135"/>
    </location>
</feature>
<dbReference type="GeneID" id="10025276"/>
<protein>
    <submittedName>
        <fullName evidence="7">Uncharacterized protein</fullName>
    </submittedName>
</protein>
<evidence type="ECO:0000256" key="3">
    <source>
        <dbReference type="ARBA" id="ARBA00022692"/>
    </source>
</evidence>
<keyword evidence="3 6" id="KW-0812">Transmembrane</keyword>
<dbReference type="EMBL" id="DS989829">
    <property type="protein sequence ID" value="EFR05206.1"/>
    <property type="molecule type" value="Genomic_DNA"/>
</dbReference>
<evidence type="ECO:0000256" key="4">
    <source>
        <dbReference type="ARBA" id="ARBA00022989"/>
    </source>
</evidence>
<evidence type="ECO:0000313" key="8">
    <source>
        <dbReference type="Proteomes" id="UP000002669"/>
    </source>
</evidence>
<dbReference type="InParanoid" id="E4V5D2"/>
<accession>E4V5D2</accession>
<reference evidence="8" key="1">
    <citation type="journal article" date="2012" name="MBio">
        <title>Comparative genome analysis of Trichophyton rubrum and related dermatophytes reveals candidate genes involved in infection.</title>
        <authorList>
            <person name="Martinez D.A."/>
            <person name="Oliver B.G."/>
            <person name="Graeser Y."/>
            <person name="Goldberg J.M."/>
            <person name="Li W."/>
            <person name="Martinez-Rossi N.M."/>
            <person name="Monod M."/>
            <person name="Shelest E."/>
            <person name="Barton R.C."/>
            <person name="Birch E."/>
            <person name="Brakhage A.A."/>
            <person name="Chen Z."/>
            <person name="Gurr S.J."/>
            <person name="Heiman D."/>
            <person name="Heitman J."/>
            <person name="Kosti I."/>
            <person name="Rossi A."/>
            <person name="Saif S."/>
            <person name="Samalova M."/>
            <person name="Saunders C.W."/>
            <person name="Shea T."/>
            <person name="Summerbell R.C."/>
            <person name="Xu J."/>
            <person name="Young S."/>
            <person name="Zeng Q."/>
            <person name="Birren B.W."/>
            <person name="Cuomo C.A."/>
            <person name="White T.C."/>
        </authorList>
    </citation>
    <scope>NUCLEOTIDE SEQUENCE [LARGE SCALE GENOMIC DNA]</scope>
    <source>
        <strain evidence="8">ATCC MYA-4604 / CBS 118893</strain>
    </source>
</reference>
<evidence type="ECO:0000313" key="7">
    <source>
        <dbReference type="EMBL" id="EFR05206.1"/>
    </source>
</evidence>
<dbReference type="PANTHER" id="PTHR16932:SF18">
    <property type="entry name" value="INTERFERON, ALPHA-INDUCIBLE PROTEIN 27-LIKE 2"/>
    <property type="match status" value="1"/>
</dbReference>
<evidence type="ECO:0000256" key="5">
    <source>
        <dbReference type="ARBA" id="ARBA00023136"/>
    </source>
</evidence>
<dbReference type="Proteomes" id="UP000002669">
    <property type="component" value="Unassembled WGS sequence"/>
</dbReference>
<dbReference type="VEuPathDB" id="FungiDB:MGYG_08220"/>
<dbReference type="OrthoDB" id="4187832at2759"/>
<sequence length="202" mass="21338">MTVGLLAQVIINASGYGFKIQTRRFAPGTLVIYYSIDSSRGLTSWRIDYKLYESQVWKAAILITRTPYTLHFRFKAQRLIILTNTMGQAISYVATATRRLARAIRDNFKFYYAVPGALLALAPVLGPTILGAFGFTAIGPAAGSLAALWHASIGNVAAGSVFAWCQSAAMGGGAAGVFNVAGGVGAGLLGSAAVQARRERSA</sequence>
<organism evidence="8">
    <name type="scientific">Arthroderma gypseum (strain ATCC MYA-4604 / CBS 118893)</name>
    <name type="common">Microsporum gypseum</name>
    <dbReference type="NCBI Taxonomy" id="535722"/>
    <lineage>
        <taxon>Eukaryota</taxon>
        <taxon>Fungi</taxon>
        <taxon>Dikarya</taxon>
        <taxon>Ascomycota</taxon>
        <taxon>Pezizomycotina</taxon>
        <taxon>Eurotiomycetes</taxon>
        <taxon>Eurotiomycetidae</taxon>
        <taxon>Onygenales</taxon>
        <taxon>Arthrodermataceae</taxon>
        <taxon>Nannizzia</taxon>
    </lineage>
</organism>
<name>E4V5D2_ARTGP</name>
<evidence type="ECO:0000256" key="1">
    <source>
        <dbReference type="ARBA" id="ARBA00004141"/>
    </source>
</evidence>
<keyword evidence="5 6" id="KW-0472">Membrane</keyword>
<comment type="similarity">
    <text evidence="2">Belongs to the IFI6/IFI27 family.</text>
</comment>
<dbReference type="PANTHER" id="PTHR16932">
    <property type="entry name" value="INTERFERON ALPHA-INDUCIBLE PROTEIN 27"/>
    <property type="match status" value="1"/>
</dbReference>
<dbReference type="InterPro" id="IPR009311">
    <property type="entry name" value="IFI6/IFI27-like"/>
</dbReference>
<dbReference type="AlphaFoldDB" id="E4V5D2"/>
<gene>
    <name evidence="7" type="ORF">MGYG_08220</name>
</gene>
<dbReference type="GO" id="GO:0016020">
    <property type="term" value="C:membrane"/>
    <property type="evidence" value="ECO:0007669"/>
    <property type="project" value="UniProtKB-SubCell"/>
</dbReference>
<dbReference type="HOGENOM" id="CLU_1354311_0_0_1"/>
<proteinExistence type="inferred from homology"/>
<comment type="subcellular location">
    <subcellularLocation>
        <location evidence="1">Membrane</location>
        <topology evidence="1">Multi-pass membrane protein</topology>
    </subcellularLocation>
</comment>
<dbReference type="InterPro" id="IPR038213">
    <property type="entry name" value="IFI6/IFI27-like_sf"/>
</dbReference>
<feature type="transmembrane region" description="Helical" evidence="6">
    <location>
        <begin position="177"/>
        <end position="196"/>
    </location>
</feature>
<keyword evidence="8" id="KW-1185">Reference proteome</keyword>
<dbReference type="STRING" id="535722.E4V5D2"/>
<evidence type="ECO:0000256" key="6">
    <source>
        <dbReference type="SAM" id="Phobius"/>
    </source>
</evidence>
<dbReference type="Pfam" id="PF06140">
    <property type="entry name" value="Ifi-6-16"/>
    <property type="match status" value="1"/>
</dbReference>
<dbReference type="eggNOG" id="ENOG502SG36">
    <property type="taxonomic scope" value="Eukaryota"/>
</dbReference>
<evidence type="ECO:0000256" key="2">
    <source>
        <dbReference type="ARBA" id="ARBA00007262"/>
    </source>
</evidence>
<keyword evidence="4 6" id="KW-1133">Transmembrane helix</keyword>
<dbReference type="Gene3D" id="6.10.110.10">
    <property type="match status" value="1"/>
</dbReference>